<comment type="similarity">
    <text evidence="2">Belongs to the bacterial solute-binding protein 5 family.</text>
</comment>
<comment type="subcellular location">
    <subcellularLocation>
        <location evidence="1">Cell envelope</location>
    </subcellularLocation>
</comment>
<dbReference type="Gene3D" id="3.40.190.10">
    <property type="entry name" value="Periplasmic binding protein-like II"/>
    <property type="match status" value="1"/>
</dbReference>
<dbReference type="GO" id="GO:0015833">
    <property type="term" value="P:peptide transport"/>
    <property type="evidence" value="ECO:0007669"/>
    <property type="project" value="TreeGrafter"/>
</dbReference>
<dbReference type="CDD" id="cd08504">
    <property type="entry name" value="PBP2_OppA"/>
    <property type="match status" value="1"/>
</dbReference>
<dbReference type="FunFam" id="3.90.76.10:FF:000001">
    <property type="entry name" value="Oligopeptide ABC transporter substrate-binding protein"/>
    <property type="match status" value="1"/>
</dbReference>
<dbReference type="GO" id="GO:0030288">
    <property type="term" value="C:outer membrane-bounded periplasmic space"/>
    <property type="evidence" value="ECO:0007669"/>
    <property type="project" value="TreeGrafter"/>
</dbReference>
<dbReference type="EMBL" id="FNAG01000010">
    <property type="protein sequence ID" value="SDD90398.1"/>
    <property type="molecule type" value="Genomic_DNA"/>
</dbReference>
<evidence type="ECO:0000256" key="4">
    <source>
        <dbReference type="ARBA" id="ARBA00022729"/>
    </source>
</evidence>
<proteinExistence type="inferred from homology"/>
<dbReference type="PANTHER" id="PTHR30290:SF10">
    <property type="entry name" value="PERIPLASMIC OLIGOPEPTIDE-BINDING PROTEIN-RELATED"/>
    <property type="match status" value="1"/>
</dbReference>
<gene>
    <name evidence="7" type="ORF">SAMN04488509_11036</name>
</gene>
<dbReference type="SUPFAM" id="SSF53850">
    <property type="entry name" value="Periplasmic binding protein-like II"/>
    <property type="match status" value="1"/>
</dbReference>
<accession>A0A1G6YJ45</accession>
<dbReference type="AlphaFoldDB" id="A0A1G6YJ45"/>
<dbReference type="GO" id="GO:1904680">
    <property type="term" value="F:peptide transmembrane transporter activity"/>
    <property type="evidence" value="ECO:0007669"/>
    <property type="project" value="TreeGrafter"/>
</dbReference>
<feature type="signal peptide" evidence="5">
    <location>
        <begin position="1"/>
        <end position="28"/>
    </location>
</feature>
<dbReference type="RefSeq" id="WP_176764207.1">
    <property type="nucleotide sequence ID" value="NZ_FNAG01000010.1"/>
</dbReference>
<organism evidence="7 8">
    <name type="scientific">Aquimonas voraii</name>
    <dbReference type="NCBI Taxonomy" id="265719"/>
    <lineage>
        <taxon>Bacteria</taxon>
        <taxon>Pseudomonadati</taxon>
        <taxon>Pseudomonadota</taxon>
        <taxon>Gammaproteobacteria</taxon>
        <taxon>Lysobacterales</taxon>
        <taxon>Lysobacteraceae</taxon>
        <taxon>Aquimonas</taxon>
    </lineage>
</organism>
<evidence type="ECO:0000256" key="3">
    <source>
        <dbReference type="ARBA" id="ARBA00022448"/>
    </source>
</evidence>
<keyword evidence="8" id="KW-1185">Reference proteome</keyword>
<dbReference type="InterPro" id="IPR030678">
    <property type="entry name" value="Peptide/Ni-bd"/>
</dbReference>
<dbReference type="Gene3D" id="3.90.76.10">
    <property type="entry name" value="Dipeptide-binding Protein, Domain 1"/>
    <property type="match status" value="1"/>
</dbReference>
<name>A0A1G6YJ45_9GAMM</name>
<evidence type="ECO:0000256" key="2">
    <source>
        <dbReference type="ARBA" id="ARBA00005695"/>
    </source>
</evidence>
<evidence type="ECO:0000313" key="8">
    <source>
        <dbReference type="Proteomes" id="UP000199603"/>
    </source>
</evidence>
<dbReference type="STRING" id="265719.SAMN04488509_11036"/>
<evidence type="ECO:0000256" key="5">
    <source>
        <dbReference type="SAM" id="SignalP"/>
    </source>
</evidence>
<reference evidence="7 8" key="1">
    <citation type="submission" date="2016-10" db="EMBL/GenBank/DDBJ databases">
        <authorList>
            <person name="de Groot N.N."/>
        </authorList>
    </citation>
    <scope>NUCLEOTIDE SEQUENCE [LARGE SCALE GENOMIC DNA]</scope>
    <source>
        <strain evidence="7 8">DSM 16957</strain>
    </source>
</reference>
<dbReference type="GO" id="GO:0043190">
    <property type="term" value="C:ATP-binding cassette (ABC) transporter complex"/>
    <property type="evidence" value="ECO:0007669"/>
    <property type="project" value="InterPro"/>
</dbReference>
<dbReference type="PIRSF" id="PIRSF002741">
    <property type="entry name" value="MppA"/>
    <property type="match status" value="1"/>
</dbReference>
<protein>
    <submittedName>
        <fullName evidence="7">Oligopeptide transport system substrate-binding protein</fullName>
    </submittedName>
</protein>
<evidence type="ECO:0000313" key="7">
    <source>
        <dbReference type="EMBL" id="SDD90398.1"/>
    </source>
</evidence>
<keyword evidence="3" id="KW-0813">Transport</keyword>
<feature type="domain" description="Solute-binding protein family 5" evidence="6">
    <location>
        <begin position="73"/>
        <end position="448"/>
    </location>
</feature>
<dbReference type="InterPro" id="IPR000914">
    <property type="entry name" value="SBP_5_dom"/>
</dbReference>
<keyword evidence="4 5" id="KW-0732">Signal</keyword>
<dbReference type="Gene3D" id="3.10.105.10">
    <property type="entry name" value="Dipeptide-binding Protein, Domain 3"/>
    <property type="match status" value="1"/>
</dbReference>
<sequence length="528" mass="58717">MRLSIARPRIRALLLACALPCLVPQSKAAETLERGNGPEPSTLDAHRCQEIACANVLRDLYEGLVAEDAHGDLIPGLAERWQRSEDGLEWTFHLREGARWSDGQTIDAAQVAASFRRAFEPATAAPLAPLLHAIENAAEVQAGRAPPGALGVAAVNARTLRIRLHEPVDLLPRLTLPIAFPLRIDAVEAHGSGHTQPGRLIGNGAYVLEAWRPQSMITLARNPHFHTPAAIERVRFHVTEDAASELKRYAAGDLHITETVPPGRLDRLRARFGDELRISPYLGVFFLGLNIERAPLDSRPLREALNLSIDRQLLVRAVTGMGEAPAYTLVPPGVRGHSPVEPEWARWTPEQRLERARAAYAEAGYSNENPARLSLRYNTSTVHRRVALAVAAMWREQLGVITELRNEEWKVFVANRRQRRVTEVFRGGWIADYDDAGSFLDLFASGSPLNWSGFADAGYERLLSEARAASDPHARARLRGEAEARLLEAFPIVPLYFYTSKHLVSPRLRGFEPNPLDRHPSRFLHFAE</sequence>
<evidence type="ECO:0000259" key="6">
    <source>
        <dbReference type="Pfam" id="PF00496"/>
    </source>
</evidence>
<dbReference type="InterPro" id="IPR039424">
    <property type="entry name" value="SBP_5"/>
</dbReference>
<feature type="chain" id="PRO_5011608774" evidence="5">
    <location>
        <begin position="29"/>
        <end position="528"/>
    </location>
</feature>
<dbReference type="Proteomes" id="UP000199603">
    <property type="component" value="Unassembled WGS sequence"/>
</dbReference>
<dbReference type="Pfam" id="PF00496">
    <property type="entry name" value="SBP_bac_5"/>
    <property type="match status" value="1"/>
</dbReference>
<dbReference type="PANTHER" id="PTHR30290">
    <property type="entry name" value="PERIPLASMIC BINDING COMPONENT OF ABC TRANSPORTER"/>
    <property type="match status" value="1"/>
</dbReference>
<evidence type="ECO:0000256" key="1">
    <source>
        <dbReference type="ARBA" id="ARBA00004196"/>
    </source>
</evidence>